<dbReference type="InterPro" id="IPR050249">
    <property type="entry name" value="Pseudomonas-type_ThrB"/>
</dbReference>
<reference evidence="3 4" key="1">
    <citation type="submission" date="2019-07" db="EMBL/GenBank/DDBJ databases">
        <title>Whole genome shotgun sequence of Acetobacter oeni NBRC 105207.</title>
        <authorList>
            <person name="Hosoyama A."/>
            <person name="Uohara A."/>
            <person name="Ohji S."/>
            <person name="Ichikawa N."/>
        </authorList>
    </citation>
    <scope>NUCLEOTIDE SEQUENCE [LARGE SCALE GENOMIC DNA]</scope>
    <source>
        <strain evidence="3 4">NBRC 105207</strain>
    </source>
</reference>
<sequence length="399" mass="44812">MPTDRNREIAYGRHVGMSSTHYAHGLGNDLKRPDWPEIRLPELENVLSQFPSSGSPQDILWRSPRPFSSAAEVKTSKGSLFVKRHHHSVRSVADLTEEHRFIGHLRQHHVPVVNILIARNGETAIADDIWTYEVYQPGRGYDFYRDSPSWTAFAHDSHAFAAGQMLAKFHQAAVTYQAPPRQTKLLVASNSIFGSPDPLRILKAELSARPALARFFSSRSWETDINQRLIIPFHANAYALLHDEPPLWTHGDWHASNLLWSSSDNAGHVQTILDFGLSDRTFALFDLATAIERNLISWLDAENGSGPVGNLGQLDALLNGYNSVSPLSIRAVKKLSAILPLVHADFALSEIDYFSGILRNEADAQIAYDQFLLGHADWFREREGEVMLGHLDKFARRLS</sequence>
<dbReference type="GO" id="GO:0009088">
    <property type="term" value="P:threonine biosynthetic process"/>
    <property type="evidence" value="ECO:0007669"/>
    <property type="project" value="TreeGrafter"/>
</dbReference>
<keyword evidence="4" id="KW-1185">Reference proteome</keyword>
<dbReference type="InterPro" id="IPR002575">
    <property type="entry name" value="Aminoglycoside_PTrfase"/>
</dbReference>
<dbReference type="PANTHER" id="PTHR21064">
    <property type="entry name" value="AMINOGLYCOSIDE PHOSPHOTRANSFERASE DOMAIN-CONTAINING PROTEIN-RELATED"/>
    <property type="match status" value="1"/>
</dbReference>
<dbReference type="EMBL" id="BJYG01000019">
    <property type="protein sequence ID" value="GEN63352.1"/>
    <property type="molecule type" value="Genomic_DNA"/>
</dbReference>
<proteinExistence type="inferred from homology"/>
<dbReference type="Proteomes" id="UP000321746">
    <property type="component" value="Unassembled WGS sequence"/>
</dbReference>
<evidence type="ECO:0000313" key="4">
    <source>
        <dbReference type="Proteomes" id="UP000321746"/>
    </source>
</evidence>
<gene>
    <name evidence="3" type="ORF">AOE01nite_15760</name>
</gene>
<keyword evidence="3" id="KW-0808">Transferase</keyword>
<name>A0A511XK87_9PROT</name>
<dbReference type="InterPro" id="IPR011009">
    <property type="entry name" value="Kinase-like_dom_sf"/>
</dbReference>
<dbReference type="Pfam" id="PF01636">
    <property type="entry name" value="APH"/>
    <property type="match status" value="1"/>
</dbReference>
<evidence type="ECO:0000259" key="2">
    <source>
        <dbReference type="Pfam" id="PF01636"/>
    </source>
</evidence>
<evidence type="ECO:0000313" key="3">
    <source>
        <dbReference type="EMBL" id="GEN63352.1"/>
    </source>
</evidence>
<dbReference type="AlphaFoldDB" id="A0A511XK87"/>
<evidence type="ECO:0000256" key="1">
    <source>
        <dbReference type="ARBA" id="ARBA00038240"/>
    </source>
</evidence>
<accession>A0A511XK87</accession>
<dbReference type="Gene3D" id="3.90.1200.10">
    <property type="match status" value="1"/>
</dbReference>
<comment type="similarity">
    <text evidence="1">Belongs to the pseudomonas-type ThrB family.</text>
</comment>
<dbReference type="SUPFAM" id="SSF56112">
    <property type="entry name" value="Protein kinase-like (PK-like)"/>
    <property type="match status" value="1"/>
</dbReference>
<organism evidence="3 4">
    <name type="scientific">Acetobacter oeni</name>
    <dbReference type="NCBI Taxonomy" id="304077"/>
    <lineage>
        <taxon>Bacteria</taxon>
        <taxon>Pseudomonadati</taxon>
        <taxon>Pseudomonadota</taxon>
        <taxon>Alphaproteobacteria</taxon>
        <taxon>Acetobacterales</taxon>
        <taxon>Acetobacteraceae</taxon>
        <taxon>Acetobacter</taxon>
    </lineage>
</organism>
<feature type="domain" description="Aminoglycoside phosphotransferase" evidence="2">
    <location>
        <begin position="72"/>
        <end position="300"/>
    </location>
</feature>
<dbReference type="GO" id="GO:0004413">
    <property type="term" value="F:homoserine kinase activity"/>
    <property type="evidence" value="ECO:0007669"/>
    <property type="project" value="TreeGrafter"/>
</dbReference>
<comment type="caution">
    <text evidence="3">The sequence shown here is derived from an EMBL/GenBank/DDBJ whole genome shotgun (WGS) entry which is preliminary data.</text>
</comment>
<dbReference type="PANTHER" id="PTHR21064:SF6">
    <property type="entry name" value="AMINOGLYCOSIDE PHOSPHOTRANSFERASE DOMAIN-CONTAINING PROTEIN"/>
    <property type="match status" value="1"/>
</dbReference>
<protein>
    <submittedName>
        <fullName evidence="3">Aminoglycoside phosphotransferase</fullName>
    </submittedName>
</protein>